<comment type="caution">
    <text evidence="1">The sequence shown here is derived from an EMBL/GenBank/DDBJ whole genome shotgun (WGS) entry which is preliminary data.</text>
</comment>
<dbReference type="GeneID" id="60656786"/>
<proteinExistence type="predicted"/>
<sequence length="272" mass="31406">MKQEISYQQMLYIMQYLSNKKQIMPKDMLGRSLAYTCFLPRLSDKSYLYEKLKTNTPKKALYTNTEKLSKLIQTSRLDHSVEFDKEIFCVIFSDLDKLANNESADSMDYLSMIRRLSPAFVVHESVFIDEYQILESTISGADMIILNIKHLQIYCEILHALESNPMLLDSNIDDIASEIALNTQDSIRNHSLTHSIQTHINKLIAFAYNLGIIPILRVMDTNDLEIFQQFENLFHCFYATNETIDALPKESIAFVDRNIGIENLVDILIVSQ</sequence>
<name>A0A6D2CD27_9HELI</name>
<evidence type="ECO:0000313" key="1">
    <source>
        <dbReference type="EMBL" id="TLE05199.1"/>
    </source>
</evidence>
<evidence type="ECO:0008006" key="3">
    <source>
        <dbReference type="Google" id="ProtNLM"/>
    </source>
</evidence>
<dbReference type="InterPro" id="IPR011060">
    <property type="entry name" value="RibuloseP-bd_barrel"/>
</dbReference>
<dbReference type="RefSeq" id="WP_004087130.1">
    <property type="nucleotide sequence ID" value="NZ_CAQNVG010000037.1"/>
</dbReference>
<dbReference type="SUPFAM" id="SSF51366">
    <property type="entry name" value="Ribulose-phoshate binding barrel"/>
    <property type="match status" value="1"/>
</dbReference>
<reference evidence="1 2" key="1">
    <citation type="journal article" date="2014" name="Genome Announc.">
        <title>Draft genome sequences of eight enterohepatic helicobacter species isolated from both laboratory and wild rodents.</title>
        <authorList>
            <person name="Sheh A."/>
            <person name="Shen Z."/>
            <person name="Fox J.G."/>
        </authorList>
    </citation>
    <scope>NUCLEOTIDE SEQUENCE [LARGE SCALE GENOMIC DNA]</scope>
    <source>
        <strain evidence="1 2">Missouri</strain>
    </source>
</reference>
<dbReference type="AlphaFoldDB" id="A0A6D2CD27"/>
<gene>
    <name evidence="1" type="ORF">LS77_003990</name>
</gene>
<dbReference type="Proteomes" id="UP000029870">
    <property type="component" value="Unassembled WGS sequence"/>
</dbReference>
<dbReference type="EMBL" id="JRPH02000009">
    <property type="protein sequence ID" value="TLE05199.1"/>
    <property type="molecule type" value="Genomic_DNA"/>
</dbReference>
<dbReference type="Gene3D" id="3.20.20.70">
    <property type="entry name" value="Aldolase class I"/>
    <property type="match status" value="1"/>
</dbReference>
<accession>A0A6D2CD27</accession>
<organism evidence="1 2">
    <name type="scientific">Helicobacter bilis</name>
    <dbReference type="NCBI Taxonomy" id="37372"/>
    <lineage>
        <taxon>Bacteria</taxon>
        <taxon>Pseudomonadati</taxon>
        <taxon>Campylobacterota</taxon>
        <taxon>Epsilonproteobacteria</taxon>
        <taxon>Campylobacterales</taxon>
        <taxon>Helicobacteraceae</taxon>
        <taxon>Helicobacter</taxon>
    </lineage>
</organism>
<evidence type="ECO:0000313" key="2">
    <source>
        <dbReference type="Proteomes" id="UP000029870"/>
    </source>
</evidence>
<dbReference type="InterPro" id="IPR013785">
    <property type="entry name" value="Aldolase_TIM"/>
</dbReference>
<protein>
    <recommendedName>
        <fullName evidence="3">Indole-3-glycerol-phosphate synthase</fullName>
    </recommendedName>
</protein>